<dbReference type="PANTHER" id="PTHR42673:SF4">
    <property type="entry name" value="MALEYLACETOACETATE ISOMERASE"/>
    <property type="match status" value="1"/>
</dbReference>
<dbReference type="CDD" id="cd03042">
    <property type="entry name" value="GST_N_Zeta"/>
    <property type="match status" value="1"/>
</dbReference>
<evidence type="ECO:0000259" key="2">
    <source>
        <dbReference type="PROSITE" id="PS50404"/>
    </source>
</evidence>
<keyword evidence="4" id="KW-0413">Isomerase</keyword>
<dbReference type="Proteomes" id="UP000007374">
    <property type="component" value="Unassembled WGS sequence"/>
</dbReference>
<dbReference type="NCBIfam" id="TIGR01262">
    <property type="entry name" value="maiA"/>
    <property type="match status" value="1"/>
</dbReference>
<protein>
    <submittedName>
        <fullName evidence="4">Maleylacetoacetate isomerase</fullName>
    </submittedName>
</protein>
<reference evidence="4 5" key="1">
    <citation type="journal article" date="2012" name="J. Bacteriol.">
        <title>Genome Sequence of Nitratireductor indicus Type Strain C115.</title>
        <authorList>
            <person name="Lai Q."/>
            <person name="Li G."/>
            <person name="Yu Z."/>
            <person name="Shao Z."/>
        </authorList>
    </citation>
    <scope>NUCLEOTIDE SEQUENCE [LARGE SCALE GENOMIC DNA]</scope>
    <source>
        <strain evidence="4 5">C115</strain>
    </source>
</reference>
<feature type="domain" description="GST C-terminal" evidence="3">
    <location>
        <begin position="89"/>
        <end position="216"/>
    </location>
</feature>
<dbReference type="InterPro" id="IPR034330">
    <property type="entry name" value="GST_Zeta_C"/>
</dbReference>
<evidence type="ECO:0000313" key="4">
    <source>
        <dbReference type="EMBL" id="EKF43867.1"/>
    </source>
</evidence>
<dbReference type="SFLD" id="SFLDG00358">
    <property type="entry name" value="Main_(cytGST)"/>
    <property type="match status" value="1"/>
</dbReference>
<dbReference type="SUPFAM" id="SSF52833">
    <property type="entry name" value="Thioredoxin-like"/>
    <property type="match status" value="1"/>
</dbReference>
<dbReference type="EMBL" id="AMSI01000002">
    <property type="protein sequence ID" value="EKF43867.1"/>
    <property type="molecule type" value="Genomic_DNA"/>
</dbReference>
<dbReference type="InterPro" id="IPR034333">
    <property type="entry name" value="GST_Zeta_N"/>
</dbReference>
<dbReference type="InterPro" id="IPR040079">
    <property type="entry name" value="Glutathione_S-Trfase"/>
</dbReference>
<dbReference type="RefSeq" id="WP_009756002.1">
    <property type="nucleotide sequence ID" value="NZ_AMSI01000002.1"/>
</dbReference>
<dbReference type="GO" id="GO:0006559">
    <property type="term" value="P:L-phenylalanine catabolic process"/>
    <property type="evidence" value="ECO:0007669"/>
    <property type="project" value="TreeGrafter"/>
</dbReference>
<dbReference type="InterPro" id="IPR005955">
    <property type="entry name" value="GST_Zeta"/>
</dbReference>
<dbReference type="OrthoDB" id="509852at2"/>
<accession>K2PS09</accession>
<dbReference type="CDD" id="cd03191">
    <property type="entry name" value="GST_C_Zeta"/>
    <property type="match status" value="1"/>
</dbReference>
<evidence type="ECO:0000313" key="5">
    <source>
        <dbReference type="Proteomes" id="UP000007374"/>
    </source>
</evidence>
<dbReference type="SUPFAM" id="SSF47616">
    <property type="entry name" value="GST C-terminal domain-like"/>
    <property type="match status" value="1"/>
</dbReference>
<sequence>MSEIVLHNYFRSSTSYRVRIALAMKGLPYRYVAHHLRHGEQNSPAYLAVNPQGLVPALVWSDGTMIAQSMAIMEFLEEMVPEPRLLPADPHGRARVRMLSQMIACEIHPVNNLRVLGALRQRYHADDAEVASWFRHWVAATFGPLEALLSQSPDTGTFCHGETPGMADICLVAQVANNRRFDVDMTPYPAITRINEACMKLQPFIDAAPANQPDAE</sequence>
<dbReference type="PROSITE" id="PS50405">
    <property type="entry name" value="GST_CTER"/>
    <property type="match status" value="1"/>
</dbReference>
<dbReference type="InterPro" id="IPR004045">
    <property type="entry name" value="Glutathione_S-Trfase_N"/>
</dbReference>
<feature type="domain" description="GST N-terminal" evidence="2">
    <location>
        <begin position="2"/>
        <end position="84"/>
    </location>
</feature>
<dbReference type="GO" id="GO:0005737">
    <property type="term" value="C:cytoplasm"/>
    <property type="evidence" value="ECO:0007669"/>
    <property type="project" value="InterPro"/>
</dbReference>
<gene>
    <name evidence="4" type="ORF">NA8A_03625</name>
</gene>
<dbReference type="PATRIC" id="fig|1231190.3.peg.761"/>
<dbReference type="InterPro" id="IPR010987">
    <property type="entry name" value="Glutathione-S-Trfase_C-like"/>
</dbReference>
<dbReference type="InterPro" id="IPR036249">
    <property type="entry name" value="Thioredoxin-like_sf"/>
</dbReference>
<dbReference type="FunFam" id="1.20.1050.10:FF:000010">
    <property type="entry name" value="Maleylacetoacetate isomerase isoform 1"/>
    <property type="match status" value="1"/>
</dbReference>
<dbReference type="GO" id="GO:0004364">
    <property type="term" value="F:glutathione transferase activity"/>
    <property type="evidence" value="ECO:0007669"/>
    <property type="project" value="TreeGrafter"/>
</dbReference>
<dbReference type="InterPro" id="IPR036282">
    <property type="entry name" value="Glutathione-S-Trfase_C_sf"/>
</dbReference>
<dbReference type="GO" id="GO:0006749">
    <property type="term" value="P:glutathione metabolic process"/>
    <property type="evidence" value="ECO:0007669"/>
    <property type="project" value="TreeGrafter"/>
</dbReference>
<dbReference type="Gene3D" id="1.20.1050.10">
    <property type="match status" value="1"/>
</dbReference>
<comment type="caution">
    <text evidence="4">The sequence shown here is derived from an EMBL/GenBank/DDBJ whole genome shotgun (WGS) entry which is preliminary data.</text>
</comment>
<dbReference type="Pfam" id="PF13409">
    <property type="entry name" value="GST_N_2"/>
    <property type="match status" value="1"/>
</dbReference>
<keyword evidence="5" id="KW-1185">Reference proteome</keyword>
<comment type="similarity">
    <text evidence="1">Belongs to the GST superfamily. Zeta family.</text>
</comment>
<dbReference type="PROSITE" id="PS50404">
    <property type="entry name" value="GST_NTER"/>
    <property type="match status" value="1"/>
</dbReference>
<evidence type="ECO:0000259" key="3">
    <source>
        <dbReference type="PROSITE" id="PS50405"/>
    </source>
</evidence>
<name>K2PS09_9HYPH</name>
<proteinExistence type="inferred from homology"/>
<dbReference type="Gene3D" id="3.40.30.10">
    <property type="entry name" value="Glutaredoxin"/>
    <property type="match status" value="1"/>
</dbReference>
<dbReference type="eggNOG" id="COG0625">
    <property type="taxonomic scope" value="Bacteria"/>
</dbReference>
<dbReference type="PANTHER" id="PTHR42673">
    <property type="entry name" value="MALEYLACETOACETATE ISOMERASE"/>
    <property type="match status" value="1"/>
</dbReference>
<organism evidence="4 5">
    <name type="scientific">Nitratireductor indicus C115</name>
    <dbReference type="NCBI Taxonomy" id="1231190"/>
    <lineage>
        <taxon>Bacteria</taxon>
        <taxon>Pseudomonadati</taxon>
        <taxon>Pseudomonadota</taxon>
        <taxon>Alphaproteobacteria</taxon>
        <taxon>Hyphomicrobiales</taxon>
        <taxon>Phyllobacteriaceae</taxon>
        <taxon>Nitratireductor</taxon>
    </lineage>
</organism>
<evidence type="ECO:0000256" key="1">
    <source>
        <dbReference type="ARBA" id="ARBA00010007"/>
    </source>
</evidence>
<dbReference type="STRING" id="721133.SAMN05216176_101591"/>
<dbReference type="GO" id="GO:0016034">
    <property type="term" value="F:maleylacetoacetate isomerase activity"/>
    <property type="evidence" value="ECO:0007669"/>
    <property type="project" value="TreeGrafter"/>
</dbReference>
<dbReference type="SFLD" id="SFLDS00019">
    <property type="entry name" value="Glutathione_Transferase_(cytos"/>
    <property type="match status" value="1"/>
</dbReference>
<dbReference type="AlphaFoldDB" id="K2PS09"/>